<organism evidence="9">
    <name type="scientific">Panstrongylus lignarius</name>
    <dbReference type="NCBI Taxonomy" id="156445"/>
    <lineage>
        <taxon>Eukaryota</taxon>
        <taxon>Metazoa</taxon>
        <taxon>Ecdysozoa</taxon>
        <taxon>Arthropoda</taxon>
        <taxon>Hexapoda</taxon>
        <taxon>Insecta</taxon>
        <taxon>Pterygota</taxon>
        <taxon>Neoptera</taxon>
        <taxon>Paraneoptera</taxon>
        <taxon>Hemiptera</taxon>
        <taxon>Heteroptera</taxon>
        <taxon>Panheteroptera</taxon>
        <taxon>Cimicomorpha</taxon>
        <taxon>Reduviidae</taxon>
        <taxon>Triatominae</taxon>
        <taxon>Panstrongylus</taxon>
    </lineage>
</organism>
<evidence type="ECO:0000256" key="6">
    <source>
        <dbReference type="ARBA" id="ARBA00023157"/>
    </source>
</evidence>
<dbReference type="PANTHER" id="PTHR12411">
    <property type="entry name" value="CYSTEINE PROTEASE FAMILY C1-RELATED"/>
    <property type="match status" value="1"/>
</dbReference>
<dbReference type="InterPro" id="IPR038765">
    <property type="entry name" value="Papain-like_cys_pep_sf"/>
</dbReference>
<accession>A0A224XJ52</accession>
<dbReference type="SMART" id="SM00848">
    <property type="entry name" value="Inhibitor_I29"/>
    <property type="match status" value="1"/>
</dbReference>
<dbReference type="Pfam" id="PF00112">
    <property type="entry name" value="Peptidase_C1"/>
    <property type="match status" value="1"/>
</dbReference>
<evidence type="ECO:0000256" key="1">
    <source>
        <dbReference type="ARBA" id="ARBA00008455"/>
    </source>
</evidence>
<dbReference type="PROSITE" id="PS00139">
    <property type="entry name" value="THIOL_PROTEASE_CYS"/>
    <property type="match status" value="1"/>
</dbReference>
<evidence type="ECO:0000313" key="9">
    <source>
        <dbReference type="EMBL" id="JAW11074.1"/>
    </source>
</evidence>
<protein>
    <submittedName>
        <fullName evidence="9">Putative cathepsin l</fullName>
    </submittedName>
</protein>
<evidence type="ECO:0000256" key="4">
    <source>
        <dbReference type="ARBA" id="ARBA00022807"/>
    </source>
</evidence>
<evidence type="ECO:0000256" key="5">
    <source>
        <dbReference type="ARBA" id="ARBA00023145"/>
    </source>
</evidence>
<dbReference type="InterPro" id="IPR013128">
    <property type="entry name" value="Peptidase_C1A"/>
</dbReference>
<keyword evidence="2" id="KW-0645">Protease</keyword>
<dbReference type="InterPro" id="IPR013201">
    <property type="entry name" value="Prot_inhib_I29"/>
</dbReference>
<dbReference type="SMART" id="SM00645">
    <property type="entry name" value="Pept_C1"/>
    <property type="match status" value="1"/>
</dbReference>
<dbReference type="InterPro" id="IPR000668">
    <property type="entry name" value="Peptidase_C1A_C"/>
</dbReference>
<dbReference type="SUPFAM" id="SSF54001">
    <property type="entry name" value="Cysteine proteinases"/>
    <property type="match status" value="1"/>
</dbReference>
<evidence type="ECO:0000259" key="7">
    <source>
        <dbReference type="SMART" id="SM00645"/>
    </source>
</evidence>
<dbReference type="PRINTS" id="PR00705">
    <property type="entry name" value="PAPAIN"/>
</dbReference>
<keyword evidence="4" id="KW-0788">Thiol protease</keyword>
<dbReference type="AlphaFoldDB" id="A0A224XJ52"/>
<keyword evidence="3" id="KW-0378">Hydrolase</keyword>
<feature type="domain" description="Peptidase C1A papain C-terminal" evidence="7">
    <location>
        <begin position="134"/>
        <end position="349"/>
    </location>
</feature>
<evidence type="ECO:0000259" key="8">
    <source>
        <dbReference type="SMART" id="SM00848"/>
    </source>
</evidence>
<dbReference type="FunFam" id="3.90.70.10:FF:000006">
    <property type="entry name" value="Cathepsin S"/>
    <property type="match status" value="1"/>
</dbReference>
<dbReference type="InterPro" id="IPR000169">
    <property type="entry name" value="Pept_cys_AS"/>
</dbReference>
<dbReference type="Pfam" id="PF08246">
    <property type="entry name" value="Inhibitor_I29"/>
    <property type="match status" value="1"/>
</dbReference>
<dbReference type="GO" id="GO:0006508">
    <property type="term" value="P:proteolysis"/>
    <property type="evidence" value="ECO:0007669"/>
    <property type="project" value="UniProtKB-KW"/>
</dbReference>
<name>A0A224XJ52_9HEMI</name>
<dbReference type="GO" id="GO:0008234">
    <property type="term" value="F:cysteine-type peptidase activity"/>
    <property type="evidence" value="ECO:0007669"/>
    <property type="project" value="UniProtKB-KW"/>
</dbReference>
<sequence>MNSIWSFLNYQYHLCTCCRMKILLILFLLMPSTYARRYSLQDLAEWQDFKTAYGKAYSDADDPMRMEIYFRNKDYVYNYNILNIKGITAQTLRLNHYGEMYPPEYRAIVNSFNQSLIPEVRSNEIFKTPNSIHLPDSIDWREKGAVSEIKDQGQCGACWAFSAIGAIEGQYFMKTGKLVTLSEQNIIDCSKDYGNSGCKSGTMNGAFKYINKNGGINPETTYPYEAQESDSCKFQTKDAIKIKGYVDIPEGDENALKAAVAFVGPISAAMDARQLSFQFYASGIYHEPNCKVNRLNRGVLIVGYGTENDQDYWLVKNSCSTIWGQDGYMKVARNKHNHCGIASAASYPKL</sequence>
<feature type="domain" description="Cathepsin propeptide inhibitor" evidence="8">
    <location>
        <begin position="46"/>
        <end position="105"/>
    </location>
</feature>
<proteinExistence type="inferred from homology"/>
<evidence type="ECO:0000256" key="2">
    <source>
        <dbReference type="ARBA" id="ARBA00022670"/>
    </source>
</evidence>
<comment type="similarity">
    <text evidence="1">Belongs to the peptidase C1 family.</text>
</comment>
<dbReference type="EMBL" id="GFTR01005352">
    <property type="protein sequence ID" value="JAW11074.1"/>
    <property type="molecule type" value="Transcribed_RNA"/>
</dbReference>
<dbReference type="InterPro" id="IPR039417">
    <property type="entry name" value="Peptidase_C1A_papain-like"/>
</dbReference>
<keyword evidence="5" id="KW-0865">Zymogen</keyword>
<keyword evidence="6" id="KW-1015">Disulfide bond</keyword>
<dbReference type="Gene3D" id="3.90.70.10">
    <property type="entry name" value="Cysteine proteinases"/>
    <property type="match status" value="1"/>
</dbReference>
<reference evidence="9" key="1">
    <citation type="journal article" date="2018" name="PLoS Negl. Trop. Dis.">
        <title>An insight into the salivary gland and fat body transcriptome of Panstrongylus lignarius (Hemiptera: Heteroptera), the main vector of Chagas disease in Peru.</title>
        <authorList>
            <person name="Nevoa J.C."/>
            <person name="Mendes M.T."/>
            <person name="da Silva M.V."/>
            <person name="Soares S.C."/>
            <person name="Oliveira C.J.F."/>
            <person name="Ribeiro J.M.C."/>
        </authorList>
    </citation>
    <scope>NUCLEOTIDE SEQUENCE</scope>
</reference>
<dbReference type="CDD" id="cd02248">
    <property type="entry name" value="Peptidase_C1A"/>
    <property type="match status" value="1"/>
</dbReference>
<evidence type="ECO:0000256" key="3">
    <source>
        <dbReference type="ARBA" id="ARBA00022801"/>
    </source>
</evidence>